<dbReference type="Pfam" id="PF03735">
    <property type="entry name" value="ENT"/>
    <property type="match status" value="1"/>
</dbReference>
<dbReference type="EMBL" id="JRKL02005048">
    <property type="protein sequence ID" value="KAF3951229.1"/>
    <property type="molecule type" value="Genomic_DNA"/>
</dbReference>
<evidence type="ECO:0000259" key="4">
    <source>
        <dbReference type="PROSITE" id="PS51138"/>
    </source>
</evidence>
<comment type="caution">
    <text evidence="5">The sequence shown here is derived from an EMBL/GenBank/DDBJ whole genome shotgun (WGS) entry which is preliminary data.</text>
</comment>
<organism evidence="5 6">
    <name type="scientific">Castanea mollissima</name>
    <name type="common">Chinese chestnut</name>
    <dbReference type="NCBI Taxonomy" id="60419"/>
    <lineage>
        <taxon>Eukaryota</taxon>
        <taxon>Viridiplantae</taxon>
        <taxon>Streptophyta</taxon>
        <taxon>Embryophyta</taxon>
        <taxon>Tracheophyta</taxon>
        <taxon>Spermatophyta</taxon>
        <taxon>Magnoliopsida</taxon>
        <taxon>eudicotyledons</taxon>
        <taxon>Gunneridae</taxon>
        <taxon>Pentapetalae</taxon>
        <taxon>rosids</taxon>
        <taxon>fabids</taxon>
        <taxon>Fagales</taxon>
        <taxon>Fagaceae</taxon>
        <taxon>Castanea</taxon>
    </lineage>
</organism>
<name>A0A8J4QQY5_9ROSI</name>
<keyword evidence="2" id="KW-0539">Nucleus</keyword>
<feature type="region of interest" description="Disordered" evidence="3">
    <location>
        <begin position="293"/>
        <end position="312"/>
    </location>
</feature>
<accession>A0A8J4QQY5</accession>
<evidence type="ECO:0000313" key="6">
    <source>
        <dbReference type="Proteomes" id="UP000737018"/>
    </source>
</evidence>
<dbReference type="PANTHER" id="PTHR31917">
    <property type="entry name" value="AGENET DOMAIN-CONTAINING PROTEIN-RELATED"/>
    <property type="match status" value="1"/>
</dbReference>
<keyword evidence="6" id="KW-1185">Reference proteome</keyword>
<evidence type="ECO:0000256" key="1">
    <source>
        <dbReference type="ARBA" id="ARBA00004123"/>
    </source>
</evidence>
<sequence>MRFKEGNLVEVLKKENDPCGCWFPGIVASADGNNCIVRYKGVINNKGEPVVERVHGDDVRPRPPIEKGEGWKVGDIAEVFDIQCWRVAKIVKVLKNVHFVVRLFGSIQLREFHKSNLRIRQAWHNNKWSVVGEFTENKQTGNNHTQDYSEQPGSLICRTPPQAIRQGIHFRVADAKKHLKDKHNHNEMCLPARTSKRSHIHRSEPPSSKDLRVDDPSSPKVRVDGKSRNKSIEMDAKMKKETNNWIHNTSVPPLFSERSDQCSIASCSLNAYDDYPGENSGDHVEISLDNSDAESSFPPLVSKRNSPPSPTHQLEVDVHKLELQAYKSTVQALYASGPLSWEQESLLTNLRLSLHISNEEHLLQLRHLLSTQVGCNTFPIDILQALLDYVLIAEFNIFVQLILLTIQYLPVATGITGVRISTPIGDCINRCPIYLGNCCCS</sequence>
<evidence type="ECO:0000313" key="5">
    <source>
        <dbReference type="EMBL" id="KAF3951229.1"/>
    </source>
</evidence>
<evidence type="ECO:0000256" key="2">
    <source>
        <dbReference type="ARBA" id="ARBA00023242"/>
    </source>
</evidence>
<dbReference type="SMART" id="SM01191">
    <property type="entry name" value="ENT"/>
    <property type="match status" value="1"/>
</dbReference>
<dbReference type="PROSITE" id="PS51138">
    <property type="entry name" value="ENT"/>
    <property type="match status" value="1"/>
</dbReference>
<feature type="compositionally biased region" description="Basic and acidic residues" evidence="3">
    <location>
        <begin position="201"/>
        <end position="230"/>
    </location>
</feature>
<protein>
    <recommendedName>
        <fullName evidence="4">ENT domain-containing protein</fullName>
    </recommendedName>
</protein>
<dbReference type="InterPro" id="IPR036142">
    <property type="entry name" value="ENT_dom-like_sf"/>
</dbReference>
<dbReference type="InterPro" id="IPR005491">
    <property type="entry name" value="ENT_dom"/>
</dbReference>
<dbReference type="SMART" id="SM00743">
    <property type="entry name" value="Agenet"/>
    <property type="match status" value="2"/>
</dbReference>
<feature type="domain" description="ENT" evidence="4">
    <location>
        <begin position="314"/>
        <end position="402"/>
    </location>
</feature>
<dbReference type="Proteomes" id="UP000737018">
    <property type="component" value="Unassembled WGS sequence"/>
</dbReference>
<dbReference type="InterPro" id="IPR008395">
    <property type="entry name" value="Agenet-like_dom"/>
</dbReference>
<dbReference type="Gene3D" id="1.10.1240.40">
    <property type="entry name" value="ENT domain"/>
    <property type="match status" value="1"/>
</dbReference>
<dbReference type="Pfam" id="PF05641">
    <property type="entry name" value="Agenet"/>
    <property type="match status" value="1"/>
</dbReference>
<dbReference type="Gene3D" id="2.30.30.140">
    <property type="match status" value="1"/>
</dbReference>
<reference evidence="5" key="1">
    <citation type="submission" date="2020-03" db="EMBL/GenBank/DDBJ databases">
        <title>Castanea mollissima Vanexum genome sequencing.</title>
        <authorList>
            <person name="Staton M."/>
        </authorList>
    </citation>
    <scope>NUCLEOTIDE SEQUENCE</scope>
    <source>
        <tissue evidence="5">Leaf</tissue>
    </source>
</reference>
<gene>
    <name evidence="5" type="ORF">CMV_023101</name>
</gene>
<dbReference type="AlphaFoldDB" id="A0A8J4QQY5"/>
<dbReference type="GO" id="GO:0005634">
    <property type="term" value="C:nucleus"/>
    <property type="evidence" value="ECO:0007669"/>
    <property type="project" value="UniProtKB-SubCell"/>
</dbReference>
<dbReference type="OrthoDB" id="663550at2759"/>
<dbReference type="InterPro" id="IPR014002">
    <property type="entry name" value="Agenet_dom_plant"/>
</dbReference>
<dbReference type="PANTHER" id="PTHR31917:SF59">
    <property type="entry name" value="ENT DOMAIN-CONTAINING PROTEIN"/>
    <property type="match status" value="1"/>
</dbReference>
<comment type="subcellular location">
    <subcellularLocation>
        <location evidence="1">Nucleus</location>
    </subcellularLocation>
</comment>
<dbReference type="SUPFAM" id="SSF158639">
    <property type="entry name" value="ENT-like"/>
    <property type="match status" value="1"/>
</dbReference>
<evidence type="ECO:0000256" key="3">
    <source>
        <dbReference type="SAM" id="MobiDB-lite"/>
    </source>
</evidence>
<proteinExistence type="predicted"/>
<feature type="region of interest" description="Disordered" evidence="3">
    <location>
        <begin position="180"/>
        <end position="230"/>
    </location>
</feature>